<comment type="caution">
    <text evidence="1">The sequence shown here is derived from an EMBL/GenBank/DDBJ whole genome shotgun (WGS) entry which is preliminary data.</text>
</comment>
<name>A0A849HUM6_9MICO</name>
<protein>
    <submittedName>
        <fullName evidence="1">Uncharacterized protein</fullName>
    </submittedName>
</protein>
<organism evidence="1 2">
    <name type="scientific">Knoellia koreensis</name>
    <dbReference type="NCBI Taxonomy" id="2730921"/>
    <lineage>
        <taxon>Bacteria</taxon>
        <taxon>Bacillati</taxon>
        <taxon>Actinomycetota</taxon>
        <taxon>Actinomycetes</taxon>
        <taxon>Micrococcales</taxon>
        <taxon>Intrasporangiaceae</taxon>
        <taxon>Knoellia</taxon>
    </lineage>
</organism>
<proteinExistence type="predicted"/>
<reference evidence="1 2" key="1">
    <citation type="submission" date="2020-04" db="EMBL/GenBank/DDBJ databases">
        <title>Knoellia sp. isolate from air conditioner.</title>
        <authorList>
            <person name="Chea S."/>
            <person name="Kim D.-U."/>
        </authorList>
    </citation>
    <scope>NUCLEOTIDE SEQUENCE [LARGE SCALE GENOMIC DNA]</scope>
    <source>
        <strain evidence="1 2">DB2414S</strain>
    </source>
</reference>
<dbReference type="Proteomes" id="UP000588586">
    <property type="component" value="Unassembled WGS sequence"/>
</dbReference>
<evidence type="ECO:0000313" key="2">
    <source>
        <dbReference type="Proteomes" id="UP000588586"/>
    </source>
</evidence>
<keyword evidence="2" id="KW-1185">Reference proteome</keyword>
<dbReference type="RefSeq" id="WP_171245400.1">
    <property type="nucleotide sequence ID" value="NZ_JABEPQ010000009.1"/>
</dbReference>
<sequence>MSPLADETLKCDRVVGPGQAAFRRCAAAFATHATAVIIAVRLVPYLREAGHTATFAAAATGSLGPLSDTGRLILSGAVRRAPAAHAATVSEIQDVGPRSG</sequence>
<dbReference type="AlphaFoldDB" id="A0A849HUM6"/>
<accession>A0A849HUM6</accession>
<gene>
    <name evidence="1" type="ORF">HJG52_20110</name>
</gene>
<evidence type="ECO:0000313" key="1">
    <source>
        <dbReference type="EMBL" id="NNM48297.1"/>
    </source>
</evidence>
<dbReference type="EMBL" id="JABEPQ010000009">
    <property type="protein sequence ID" value="NNM48297.1"/>
    <property type="molecule type" value="Genomic_DNA"/>
</dbReference>